<reference evidence="1 2" key="1">
    <citation type="journal article" date="2022" name="DNA Res.">
        <title>Chromosomal-level genome assembly of the orchid tree Bauhinia variegata (Leguminosae; Cercidoideae) supports the allotetraploid origin hypothesis of Bauhinia.</title>
        <authorList>
            <person name="Zhong Y."/>
            <person name="Chen Y."/>
            <person name="Zheng D."/>
            <person name="Pang J."/>
            <person name="Liu Y."/>
            <person name="Luo S."/>
            <person name="Meng S."/>
            <person name="Qian L."/>
            <person name="Wei D."/>
            <person name="Dai S."/>
            <person name="Zhou R."/>
        </authorList>
    </citation>
    <scope>NUCLEOTIDE SEQUENCE [LARGE SCALE GENOMIC DNA]</scope>
    <source>
        <strain evidence="1">BV-YZ2020</strain>
    </source>
</reference>
<organism evidence="1 2">
    <name type="scientific">Bauhinia variegata</name>
    <name type="common">Purple orchid tree</name>
    <name type="synonym">Phanera variegata</name>
    <dbReference type="NCBI Taxonomy" id="167791"/>
    <lineage>
        <taxon>Eukaryota</taxon>
        <taxon>Viridiplantae</taxon>
        <taxon>Streptophyta</taxon>
        <taxon>Embryophyta</taxon>
        <taxon>Tracheophyta</taxon>
        <taxon>Spermatophyta</taxon>
        <taxon>Magnoliopsida</taxon>
        <taxon>eudicotyledons</taxon>
        <taxon>Gunneridae</taxon>
        <taxon>Pentapetalae</taxon>
        <taxon>rosids</taxon>
        <taxon>fabids</taxon>
        <taxon>Fabales</taxon>
        <taxon>Fabaceae</taxon>
        <taxon>Cercidoideae</taxon>
        <taxon>Cercideae</taxon>
        <taxon>Bauhiniinae</taxon>
        <taxon>Bauhinia</taxon>
    </lineage>
</organism>
<sequence>MAGRTLTAGNLDPDRKRSGGLRTKQAGRGSPVVETMGYLLKEALKTLCGRNQWSYAVFWKIGCHNPKLLIWEECYYEPSPCPFPPSIAGIVTSNLPFEDGEGCWFSSYSRSSQLGIQGGDRVSSLIEKMMANNSVNIAGEGIIGQAAFTGNYHWIILNNFTRDAYSPEVYNEVYHQFSAGIQTVVIIPVLPHGVVQLGSFSVIMENMGFVNDVKSLVLQLGRIPGALLSEDYLAKASIEKHGAPVTVGLPVSVVPPVICEVMNCTPSLANGSNQQITSSNTARRIFQPSYPLNVEINNDQGSVLTRQTPDMTQISSNCRANVCQPKASPMMKPNFPGQQEDRVVGLEVISSNLDSCAQQQNISYNARSANRLAGFVQSGLGDSSIQFIEEQMLSGSGNQNHVNSNINASSTISMSQLKANGGHMLDHCQSSVSTTSLRGFPVHGAMSNILRPNLTTSSVSNPPKVAASDFSGIHKAVIGLQNEESTKAGVYSVFDLASHSGASHIPQVSDQKNLPGDLKRAYDELAPKNQMIDHDLHQALKIPSLHLENVSRSDSILVHDGLNNDGTSQSVWKMNAKYEAVCVPPSSGDDLFDVLGVDFKNKLLEGNWNKLLADESDTNVKNLEKVPSMNVQGINPNCYSVSEGISDSGVFSGRDTDHLLDAVVSRAQSVAKQVSDDMSCRTTLTRISSASVPSNTHKQVMTDHIQGGLFDFPKTEGKTSAAETNSLRSGCSKDDPGKCSQTTSIYGSQLSSWVKNASNVKCENSVSTGCSRRPDEVGKTNRKRLKPGENPRPRPRDRQMIQDHVKELRQIVPNGAKCSIDALLERTIKHMLFLQSVTKHADKLKQTGDSKIVSKDGGLLLKDNFEGGATWAYEVGSQSMICPIIVEDLNPPRQMLVKMLCEERGFFLELADLIRGLGLTILKGVMEVRNDKIWARFAVEANRDVTRMEIFMSLVPLLQQTVKGNASSSNGNDNKTMVYHSFPQATQISATTWYLVAVTDINSSVKLEDKRQSPLMLLG</sequence>
<comment type="caution">
    <text evidence="1">The sequence shown here is derived from an EMBL/GenBank/DDBJ whole genome shotgun (WGS) entry which is preliminary data.</text>
</comment>
<keyword evidence="2" id="KW-1185">Reference proteome</keyword>
<evidence type="ECO:0000313" key="1">
    <source>
        <dbReference type="EMBL" id="KAI4322477.1"/>
    </source>
</evidence>
<dbReference type="Proteomes" id="UP000828941">
    <property type="component" value="Chromosome 9"/>
</dbReference>
<evidence type="ECO:0000313" key="2">
    <source>
        <dbReference type="Proteomes" id="UP000828941"/>
    </source>
</evidence>
<accession>A0ACB9MEA3</accession>
<protein>
    <submittedName>
        <fullName evidence="1">Uncharacterized protein</fullName>
    </submittedName>
</protein>
<name>A0ACB9MEA3_BAUVA</name>
<dbReference type="EMBL" id="CM039434">
    <property type="protein sequence ID" value="KAI4322477.1"/>
    <property type="molecule type" value="Genomic_DNA"/>
</dbReference>
<gene>
    <name evidence="1" type="ORF">L6164_022169</name>
</gene>
<proteinExistence type="predicted"/>